<evidence type="ECO:0000256" key="8">
    <source>
        <dbReference type="ARBA" id="ARBA00023163"/>
    </source>
</evidence>
<keyword evidence="4" id="KW-0863">Zinc-finger</keyword>
<organism evidence="13 14">
    <name type="scientific">Fibroporia radiculosa</name>
    <dbReference type="NCBI Taxonomy" id="599839"/>
    <lineage>
        <taxon>Eukaryota</taxon>
        <taxon>Fungi</taxon>
        <taxon>Dikarya</taxon>
        <taxon>Basidiomycota</taxon>
        <taxon>Agaricomycotina</taxon>
        <taxon>Agaricomycetes</taxon>
        <taxon>Polyporales</taxon>
        <taxon>Fibroporiaceae</taxon>
        <taxon>Fibroporia</taxon>
    </lineage>
</organism>
<evidence type="ECO:0008006" key="15">
    <source>
        <dbReference type="Google" id="ProtNLM"/>
    </source>
</evidence>
<keyword evidence="6" id="KW-0805">Transcription regulation</keyword>
<dbReference type="Proteomes" id="UP000006352">
    <property type="component" value="Unassembled WGS sequence"/>
</dbReference>
<dbReference type="InterPro" id="IPR048540">
    <property type="entry name" value="Rrn7_cyclin_N"/>
</dbReference>
<dbReference type="GO" id="GO:0042790">
    <property type="term" value="P:nucleolar large rRNA transcription by RNA polymerase I"/>
    <property type="evidence" value="ECO:0007669"/>
    <property type="project" value="TreeGrafter"/>
</dbReference>
<dbReference type="EMBL" id="HE797041">
    <property type="protein sequence ID" value="CCM01610.1"/>
    <property type="molecule type" value="Genomic_DNA"/>
</dbReference>
<evidence type="ECO:0000256" key="7">
    <source>
        <dbReference type="ARBA" id="ARBA00023125"/>
    </source>
</evidence>
<keyword evidence="3" id="KW-0479">Metal-binding</keyword>
<dbReference type="Pfam" id="PF20645">
    <property type="entry name" value="Rrn7_cyclin_C"/>
    <property type="match status" value="1"/>
</dbReference>
<comment type="similarity">
    <text evidence="2">Belongs to the RRN7/TAF1B family.</text>
</comment>
<feature type="compositionally biased region" description="Basic and acidic residues" evidence="10">
    <location>
        <begin position="157"/>
        <end position="175"/>
    </location>
</feature>
<dbReference type="RefSeq" id="XP_012180893.1">
    <property type="nucleotide sequence ID" value="XM_012325503.1"/>
</dbReference>
<proteinExistence type="inferred from homology"/>
<feature type="domain" description="Rrn7/TAF1B N-terminal cyclin" evidence="11">
    <location>
        <begin position="86"/>
        <end position="281"/>
    </location>
</feature>
<evidence type="ECO:0000256" key="10">
    <source>
        <dbReference type="SAM" id="MobiDB-lite"/>
    </source>
</evidence>
<feature type="compositionally biased region" description="Low complexity" evidence="10">
    <location>
        <begin position="176"/>
        <end position="185"/>
    </location>
</feature>
<evidence type="ECO:0000256" key="9">
    <source>
        <dbReference type="ARBA" id="ARBA00023242"/>
    </source>
</evidence>
<dbReference type="Pfam" id="PF20644">
    <property type="entry name" value="Rrn7_cyclin_N"/>
    <property type="match status" value="1"/>
</dbReference>
<name>J4GNL7_9APHY</name>
<keyword evidence="9" id="KW-0539">Nucleus</keyword>
<keyword evidence="5" id="KW-0862">Zinc</keyword>
<dbReference type="STRING" id="599839.J4GNL7"/>
<feature type="domain" description="Rrn7/TAF1B C-terminal cyclin" evidence="12">
    <location>
        <begin position="302"/>
        <end position="475"/>
    </location>
</feature>
<dbReference type="InterPro" id="IPR048538">
    <property type="entry name" value="Rrn7_cyclin_C"/>
</dbReference>
<reference evidence="13 14" key="1">
    <citation type="journal article" date="2012" name="Appl. Environ. Microbiol.">
        <title>Short-read sequencing for genomic analysis of the brown rot fungus Fibroporia radiculosa.</title>
        <authorList>
            <person name="Tang J.D."/>
            <person name="Perkins A.D."/>
            <person name="Sonstegard T.S."/>
            <person name="Schroeder S.G."/>
            <person name="Burgess S.C."/>
            <person name="Diehl S.V."/>
        </authorList>
    </citation>
    <scope>NUCLEOTIDE SEQUENCE [LARGE SCALE GENOMIC DNA]</scope>
    <source>
        <strain evidence="13 14">TFFH 294</strain>
    </source>
</reference>
<evidence type="ECO:0000313" key="13">
    <source>
        <dbReference type="EMBL" id="CCM01610.1"/>
    </source>
</evidence>
<keyword evidence="7" id="KW-0238">DNA-binding</keyword>
<dbReference type="InParanoid" id="J4GNL7"/>
<sequence length="599" mass="68083">MAPRRRCPVCGSKQWHKEPASGLITCSEGHVLQNYRNETREVTDLGPHALRKRTLKSGRKRKERQSKADPKLYHGDRARYHYFQCLQLILRIQVASLTELWGLPKEFEIICRDIWALHLSLLPNPPPPEPLLFSRDVHGTEPSNVRRTPPPEEGSDDERARETDGEQDAAQDHASRPSSPSSSSSENDDGDDDDLEMEVLMQENSDTSSSDEDDAPRPPRADAYAVAKRKHPSRVYDAPASNVAVLMVACWTLRLPVTYMDFIRLIEEYKLQYLDPVRFLPWSLASHLTKHTVHALSPHHAPTVLHLHGLTSRLAKLMYLTYDVHTPEMNSPPTLWRAVRSLCGTPTLYALTKKVARIASIPFTLHRALTSPLKHEKKRDPTWHKFDSIVPEVSLIASVIVVMKLVYGLDDNGERLPREKDDPACALPRLSDLLKCIEEVDTKSADHFPFSASSPLSVIDMDERSLDQYIDFCETALLPHEDRQSEQNAGTDFFPLERHSSQMSSPPQDENLDAPAALKATPLDAEDDHLRPGEIYAIYNTLDVLGSIPVQYEVVVRRAAHWAGVPEDYVAGVVERFERRLVRWWRREGKQQRDDESEE</sequence>
<dbReference type="InterPro" id="IPR033599">
    <property type="entry name" value="TAF1B/Rrn7"/>
</dbReference>
<feature type="region of interest" description="Disordered" evidence="10">
    <location>
        <begin position="131"/>
        <end position="193"/>
    </location>
</feature>
<evidence type="ECO:0000256" key="1">
    <source>
        <dbReference type="ARBA" id="ARBA00004604"/>
    </source>
</evidence>
<keyword evidence="14" id="KW-1185">Reference proteome</keyword>
<comment type="subcellular location">
    <subcellularLocation>
        <location evidence="1">Nucleus</location>
        <location evidence="1">Nucleolus</location>
    </subcellularLocation>
</comment>
<accession>J4GNL7</accession>
<keyword evidence="8" id="KW-0804">Transcription</keyword>
<protein>
    <recommendedName>
        <fullName evidence="15">RRN7-type domain-containing protein</fullName>
    </recommendedName>
</protein>
<evidence type="ECO:0000313" key="14">
    <source>
        <dbReference type="Proteomes" id="UP000006352"/>
    </source>
</evidence>
<dbReference type="HOGENOM" id="CLU_029055_0_0_1"/>
<dbReference type="FunCoup" id="J4GNL7">
    <property type="interactions" value="38"/>
</dbReference>
<dbReference type="GO" id="GO:0008270">
    <property type="term" value="F:zinc ion binding"/>
    <property type="evidence" value="ECO:0007669"/>
    <property type="project" value="UniProtKB-KW"/>
</dbReference>
<evidence type="ECO:0000256" key="2">
    <source>
        <dbReference type="ARBA" id="ARBA00006899"/>
    </source>
</evidence>
<dbReference type="GO" id="GO:0070860">
    <property type="term" value="C:RNA polymerase I core factor complex"/>
    <property type="evidence" value="ECO:0007669"/>
    <property type="project" value="InterPro"/>
</dbReference>
<dbReference type="GeneID" id="24096521"/>
<gene>
    <name evidence="13" type="ORF">FIBRA_03670</name>
</gene>
<evidence type="ECO:0000259" key="12">
    <source>
        <dbReference type="Pfam" id="PF20645"/>
    </source>
</evidence>
<evidence type="ECO:0000256" key="5">
    <source>
        <dbReference type="ARBA" id="ARBA00022833"/>
    </source>
</evidence>
<evidence type="ECO:0000256" key="4">
    <source>
        <dbReference type="ARBA" id="ARBA00022771"/>
    </source>
</evidence>
<dbReference type="PANTHER" id="PTHR31576">
    <property type="entry name" value="TATA BOX-BINDING PROTEIN-ASSOCIATED FACTOR RNA POLYMERASE I SUBUNIT B"/>
    <property type="match status" value="1"/>
</dbReference>
<evidence type="ECO:0000256" key="6">
    <source>
        <dbReference type="ARBA" id="ARBA00023015"/>
    </source>
</evidence>
<dbReference type="OrthoDB" id="428577at2759"/>
<dbReference type="AlphaFoldDB" id="J4GNL7"/>
<dbReference type="PANTHER" id="PTHR31576:SF2">
    <property type="entry name" value="TATA BOX-BINDING PROTEIN-ASSOCIATED FACTOR RNA POLYMERASE I SUBUNIT B"/>
    <property type="match status" value="1"/>
</dbReference>
<dbReference type="GO" id="GO:0001164">
    <property type="term" value="F:RNA polymerase I core promoter sequence-specific DNA binding"/>
    <property type="evidence" value="ECO:0007669"/>
    <property type="project" value="InterPro"/>
</dbReference>
<evidence type="ECO:0000259" key="11">
    <source>
        <dbReference type="Pfam" id="PF20644"/>
    </source>
</evidence>
<evidence type="ECO:0000256" key="3">
    <source>
        <dbReference type="ARBA" id="ARBA00022723"/>
    </source>
</evidence>